<dbReference type="EMBL" id="FOIU01000001">
    <property type="protein sequence ID" value="SEW24844.1"/>
    <property type="molecule type" value="Genomic_DNA"/>
</dbReference>
<gene>
    <name evidence="1" type="ORF">SAMN05421841_1821</name>
</gene>
<sequence length="85" mass="9389">MKRAKIILFATVLLAVVGGTVAFKATRIPQQLYFNNAAGICTLPTTLPLTLQPQIPGQPIFTVTNLYYTTRLNTSCPLTTWYTIN</sequence>
<dbReference type="Proteomes" id="UP000199469">
    <property type="component" value="Unassembled WGS sequence"/>
</dbReference>
<accession>A0A1I0QD73</accession>
<reference evidence="2" key="1">
    <citation type="submission" date="2016-10" db="EMBL/GenBank/DDBJ databases">
        <authorList>
            <person name="Varghese N."/>
            <person name="Submissions S."/>
        </authorList>
    </citation>
    <scope>NUCLEOTIDE SEQUENCE [LARGE SCALE GENOMIC DNA]</scope>
    <source>
        <strain evidence="2">DSM 17724</strain>
    </source>
</reference>
<protein>
    <submittedName>
        <fullName evidence="1">Uncharacterized protein</fullName>
    </submittedName>
</protein>
<name>A0A1I0QD73_9FLAO</name>
<proteinExistence type="predicted"/>
<organism evidence="1 2">
    <name type="scientific">Chryseobacterium wanjuense</name>
    <dbReference type="NCBI Taxonomy" id="356305"/>
    <lineage>
        <taxon>Bacteria</taxon>
        <taxon>Pseudomonadati</taxon>
        <taxon>Bacteroidota</taxon>
        <taxon>Flavobacteriia</taxon>
        <taxon>Flavobacteriales</taxon>
        <taxon>Weeksellaceae</taxon>
        <taxon>Chryseobacterium group</taxon>
        <taxon>Chryseobacterium</taxon>
    </lineage>
</organism>
<evidence type="ECO:0000313" key="2">
    <source>
        <dbReference type="Proteomes" id="UP000199469"/>
    </source>
</evidence>
<keyword evidence="2" id="KW-1185">Reference proteome</keyword>
<dbReference type="AlphaFoldDB" id="A0A1I0QD73"/>
<evidence type="ECO:0000313" key="1">
    <source>
        <dbReference type="EMBL" id="SEW24844.1"/>
    </source>
</evidence>